<comment type="caution">
    <text evidence="2">The sequence shown here is derived from an EMBL/GenBank/DDBJ whole genome shotgun (WGS) entry which is preliminary data.</text>
</comment>
<feature type="domain" description="Endonuclease/exonuclease/phosphatase" evidence="1">
    <location>
        <begin position="9"/>
        <end position="217"/>
    </location>
</feature>
<sequence>MTDATVRVVSYNIRALKDDRDALVRVIRALEPDVLCLQEAPRHPFSRHRISALAADCGLTWGGGDDRGRMSTTLLTGMRLDVLASGHRLLPVVRPAEPRGWAFATCRLPGYQPFVTVSLHLSLKAKERPEHAKLLRDAKELADNVPAVLAGDVNETSKGSAWQLFAAGLDDPSGEINTFPAKAPVKRIDTIFTSPVLRATRPQVDLDQADLKAASDHLPLWADLDLSGLAVGNSEAPPPMAAG</sequence>
<organism evidence="2 3">
    <name type="scientific">Barrientosiimonas humi</name>
    <dbReference type="NCBI Taxonomy" id="999931"/>
    <lineage>
        <taxon>Bacteria</taxon>
        <taxon>Bacillati</taxon>
        <taxon>Actinomycetota</taxon>
        <taxon>Actinomycetes</taxon>
        <taxon>Micrococcales</taxon>
        <taxon>Dermacoccaceae</taxon>
        <taxon>Barrientosiimonas</taxon>
    </lineage>
</organism>
<accession>A0A542XAY7</accession>
<dbReference type="Pfam" id="PF03372">
    <property type="entry name" value="Exo_endo_phos"/>
    <property type="match status" value="1"/>
</dbReference>
<keyword evidence="2" id="KW-0378">Hydrolase</keyword>
<dbReference type="PANTHER" id="PTHR14859">
    <property type="entry name" value="CALCOFLUOR WHITE HYPERSENSITIVE PROTEIN PRECURSOR"/>
    <property type="match status" value="1"/>
</dbReference>
<evidence type="ECO:0000313" key="2">
    <source>
        <dbReference type="EMBL" id="TQL32926.1"/>
    </source>
</evidence>
<reference evidence="2 3" key="1">
    <citation type="submission" date="2019-06" db="EMBL/GenBank/DDBJ databases">
        <title>Sequencing the genomes of 1000 actinobacteria strains.</title>
        <authorList>
            <person name="Klenk H.-P."/>
        </authorList>
    </citation>
    <scope>NUCLEOTIDE SEQUENCE [LARGE SCALE GENOMIC DNA]</scope>
    <source>
        <strain evidence="2 3">DSM 24617</strain>
    </source>
</reference>
<keyword evidence="2" id="KW-0255">Endonuclease</keyword>
<dbReference type="AlphaFoldDB" id="A0A542XAY7"/>
<dbReference type="RefSeq" id="WP_142005013.1">
    <property type="nucleotide sequence ID" value="NZ_CAJTBP010000001.1"/>
</dbReference>
<name>A0A542XAY7_9MICO</name>
<dbReference type="GO" id="GO:0004527">
    <property type="term" value="F:exonuclease activity"/>
    <property type="evidence" value="ECO:0007669"/>
    <property type="project" value="UniProtKB-KW"/>
</dbReference>
<dbReference type="GO" id="GO:0006506">
    <property type="term" value="P:GPI anchor biosynthetic process"/>
    <property type="evidence" value="ECO:0007669"/>
    <property type="project" value="TreeGrafter"/>
</dbReference>
<dbReference type="GO" id="GO:0004519">
    <property type="term" value="F:endonuclease activity"/>
    <property type="evidence" value="ECO:0007669"/>
    <property type="project" value="UniProtKB-KW"/>
</dbReference>
<dbReference type="OrthoDB" id="3820230at2"/>
<protein>
    <submittedName>
        <fullName evidence="2">Endonuclease/exonuclease/phosphatase family metal-dependent hydrolase</fullName>
    </submittedName>
</protein>
<dbReference type="InterPro" id="IPR051916">
    <property type="entry name" value="GPI-anchor_lipid_remodeler"/>
</dbReference>
<dbReference type="Gene3D" id="3.60.10.10">
    <property type="entry name" value="Endonuclease/exonuclease/phosphatase"/>
    <property type="match status" value="1"/>
</dbReference>
<keyword evidence="2" id="KW-0269">Exonuclease</keyword>
<gene>
    <name evidence="2" type="ORF">FB554_1059</name>
</gene>
<dbReference type="InterPro" id="IPR005135">
    <property type="entry name" value="Endo/exonuclease/phosphatase"/>
</dbReference>
<dbReference type="EMBL" id="VFOK01000001">
    <property type="protein sequence ID" value="TQL32926.1"/>
    <property type="molecule type" value="Genomic_DNA"/>
</dbReference>
<dbReference type="SUPFAM" id="SSF56219">
    <property type="entry name" value="DNase I-like"/>
    <property type="match status" value="1"/>
</dbReference>
<keyword evidence="2" id="KW-0540">Nuclease</keyword>
<dbReference type="InterPro" id="IPR036691">
    <property type="entry name" value="Endo/exonu/phosph_ase_sf"/>
</dbReference>
<evidence type="ECO:0000313" key="3">
    <source>
        <dbReference type="Proteomes" id="UP000318336"/>
    </source>
</evidence>
<dbReference type="Proteomes" id="UP000318336">
    <property type="component" value="Unassembled WGS sequence"/>
</dbReference>
<evidence type="ECO:0000259" key="1">
    <source>
        <dbReference type="Pfam" id="PF03372"/>
    </source>
</evidence>
<keyword evidence="3" id="KW-1185">Reference proteome</keyword>
<dbReference type="PANTHER" id="PTHR14859:SF15">
    <property type="entry name" value="ENDONUCLEASE_EXONUCLEASE_PHOSPHATASE DOMAIN-CONTAINING PROTEIN"/>
    <property type="match status" value="1"/>
</dbReference>
<dbReference type="GO" id="GO:0016020">
    <property type="term" value="C:membrane"/>
    <property type="evidence" value="ECO:0007669"/>
    <property type="project" value="GOC"/>
</dbReference>
<proteinExistence type="predicted"/>